<accession>A0A3N4MG22</accession>
<gene>
    <name evidence="1" type="ORF">EG028_04140</name>
</gene>
<name>A0A3N4MG22_9BACT</name>
<dbReference type="AlphaFoldDB" id="A0A3N4MG22"/>
<dbReference type="Proteomes" id="UP000279089">
    <property type="component" value="Unassembled WGS sequence"/>
</dbReference>
<comment type="caution">
    <text evidence="1">The sequence shown here is derived from an EMBL/GenBank/DDBJ whole genome shotgun (WGS) entry which is preliminary data.</text>
</comment>
<proteinExistence type="predicted"/>
<sequence>MAIEFLNPETSVVFTAPQDLPTAGKFASDLKKVARDIPTSDKLTGIELRLLPPFVKDNNTEPFLVFPGFAKLYCLTIVVSDINNQLIGGIDLQGFPRIGDNEHLPINKTIFYWQQNDTDKVAPKQIHTMCSVIKSKKALRETAKVMADLKNDSEYKTLMGTVTSLASNASPVGVALDIVTQVAGIVGKYLGNVEDKPVGTIINSFTDIRGDFDHEGVRKHAFGASKVDFEMEVIVRAQRHAERGTRSLHDENNGHDEEVEVELIPLW</sequence>
<evidence type="ECO:0000313" key="2">
    <source>
        <dbReference type="Proteomes" id="UP000279089"/>
    </source>
</evidence>
<evidence type="ECO:0000313" key="1">
    <source>
        <dbReference type="EMBL" id="RPD42375.1"/>
    </source>
</evidence>
<dbReference type="OrthoDB" id="669345at2"/>
<keyword evidence="2" id="KW-1185">Reference proteome</keyword>
<organism evidence="1 2">
    <name type="scientific">Chitinophaga barathri</name>
    <dbReference type="NCBI Taxonomy" id="1647451"/>
    <lineage>
        <taxon>Bacteria</taxon>
        <taxon>Pseudomonadati</taxon>
        <taxon>Bacteroidota</taxon>
        <taxon>Chitinophagia</taxon>
        <taxon>Chitinophagales</taxon>
        <taxon>Chitinophagaceae</taxon>
        <taxon>Chitinophaga</taxon>
    </lineage>
</organism>
<protein>
    <submittedName>
        <fullName evidence="1">Uncharacterized protein</fullName>
    </submittedName>
</protein>
<dbReference type="EMBL" id="RMBX01000002">
    <property type="protein sequence ID" value="RPD42375.1"/>
    <property type="molecule type" value="Genomic_DNA"/>
</dbReference>
<dbReference type="RefSeq" id="WP_120515478.1">
    <property type="nucleotide sequence ID" value="NZ_QXZY01000003.1"/>
</dbReference>
<reference evidence="2" key="1">
    <citation type="submission" date="2018-11" db="EMBL/GenBank/DDBJ databases">
        <title>Chitinophaga lutea sp.nov., isolate from arsenic contaminated soil.</title>
        <authorList>
            <person name="Zong Y."/>
        </authorList>
    </citation>
    <scope>NUCLEOTIDE SEQUENCE [LARGE SCALE GENOMIC DNA]</scope>
    <source>
        <strain evidence="2">YLT18</strain>
    </source>
</reference>